<evidence type="ECO:0000313" key="4">
    <source>
        <dbReference type="RefSeq" id="XP_008440069.1"/>
    </source>
</evidence>
<name>A0A1S3B0A1_CUCME</name>
<evidence type="ECO:0000313" key="2">
    <source>
        <dbReference type="EnsemblPlants" id="MELO3C007436.2.1"/>
    </source>
</evidence>
<keyword evidence="3" id="KW-1185">Reference proteome</keyword>
<evidence type="ECO:0000256" key="1">
    <source>
        <dbReference type="SAM" id="Phobius"/>
    </source>
</evidence>
<dbReference type="Gramene" id="MELO3C007436.2.1">
    <property type="protein sequence ID" value="MELO3C007436.2.1"/>
    <property type="gene ID" value="MELO3C007436.2"/>
</dbReference>
<keyword evidence="1" id="KW-0472">Membrane</keyword>
<accession>A0A1S3B0A1</accession>
<dbReference type="Proteomes" id="UP001652600">
    <property type="component" value="Chromosome 8"/>
</dbReference>
<dbReference type="PANTHER" id="PTHR36393:SF1">
    <property type="entry name" value="SULFATE ADENYLYLTRANSFERASE SUBUNIT"/>
    <property type="match status" value="1"/>
</dbReference>
<dbReference type="AlphaFoldDB" id="A0A1S3B0A1"/>
<sequence length="206" mass="22845">MLQALNLRTSPPILALSFSVSDDPTCSALPLLRPRNPTHNWALLLSNLKCNGRFSCLFSNNRREEQARKALESALGGKKNEFEKWNNEIKKREEVGGGSGGGRGGWFGSGGWFGWSDDQFWPEAQQTSLAVFGIIVMYLIVAKGELLLAVIFNPLLYALRGTRNGLTFVTSKFLRKSSASNYAEVEEISNKDVTAKDRVARKWGSD</sequence>
<protein>
    <submittedName>
        <fullName evidence="4">Uncharacterized protein LOC103484656 isoform X2</fullName>
    </submittedName>
</protein>
<gene>
    <name evidence="4" type="primary">LOC103484656</name>
    <name evidence="2" type="synonym">103484656</name>
</gene>
<keyword evidence="1" id="KW-1133">Transmembrane helix</keyword>
<dbReference type="SMR" id="A0A1S3B0A1"/>
<dbReference type="PANTHER" id="PTHR36393">
    <property type="entry name" value="SULFATE ADENYLYLTRANSFERASE SUBUNIT"/>
    <property type="match status" value="1"/>
</dbReference>
<reference evidence="2" key="1">
    <citation type="submission" date="2023-03" db="UniProtKB">
        <authorList>
            <consortium name="EnsemblPlants"/>
        </authorList>
    </citation>
    <scope>IDENTIFICATION</scope>
</reference>
<proteinExistence type="predicted"/>
<keyword evidence="1" id="KW-0812">Transmembrane</keyword>
<dbReference type="GeneID" id="103484656"/>
<dbReference type="RefSeq" id="XP_008440069.1">
    <property type="nucleotide sequence ID" value="XM_008441847.2"/>
</dbReference>
<organism evidence="3 4">
    <name type="scientific">Cucumis melo</name>
    <name type="common">Muskmelon</name>
    <dbReference type="NCBI Taxonomy" id="3656"/>
    <lineage>
        <taxon>Eukaryota</taxon>
        <taxon>Viridiplantae</taxon>
        <taxon>Streptophyta</taxon>
        <taxon>Embryophyta</taxon>
        <taxon>Tracheophyta</taxon>
        <taxon>Spermatophyta</taxon>
        <taxon>Magnoliopsida</taxon>
        <taxon>eudicotyledons</taxon>
        <taxon>Gunneridae</taxon>
        <taxon>Pentapetalae</taxon>
        <taxon>rosids</taxon>
        <taxon>fabids</taxon>
        <taxon>Cucurbitales</taxon>
        <taxon>Cucurbitaceae</taxon>
        <taxon>Benincaseae</taxon>
        <taxon>Cucumis</taxon>
    </lineage>
</organism>
<dbReference type="EnsemblPlants" id="MELO3C007436.2.1">
    <property type="protein sequence ID" value="MELO3C007436.2.1"/>
    <property type="gene ID" value="MELO3C007436.2"/>
</dbReference>
<reference evidence="4" key="2">
    <citation type="submission" date="2025-04" db="UniProtKB">
        <authorList>
            <consortium name="RefSeq"/>
        </authorList>
    </citation>
    <scope>IDENTIFICATION</scope>
</reference>
<feature type="transmembrane region" description="Helical" evidence="1">
    <location>
        <begin position="129"/>
        <end position="156"/>
    </location>
</feature>
<evidence type="ECO:0000313" key="3">
    <source>
        <dbReference type="Proteomes" id="UP001652600"/>
    </source>
</evidence>